<evidence type="ECO:0000313" key="3">
    <source>
        <dbReference type="Proteomes" id="UP000215914"/>
    </source>
</evidence>
<dbReference type="Gramene" id="mRNA:HanXRQr2_Chr17g0813381">
    <property type="protein sequence ID" value="CDS:HanXRQr2_Chr17g0813381.1"/>
    <property type="gene ID" value="HanXRQr2_Chr17g0813381"/>
</dbReference>
<comment type="caution">
    <text evidence="2">The sequence shown here is derived from an EMBL/GenBank/DDBJ whole genome shotgun (WGS) entry which is preliminary data.</text>
</comment>
<sequence>MYTSSSRAIIGDECLVDSGSTNTILKDMKFFSELSPAETPISTISGVSNLIEGSGRAHIILSSGTQLTIDNALYSSKSRRNLLSFKDIRKNGYHLKTISEQNIEYL</sequence>
<name>A0A9K3DJ41_HELAN</name>
<dbReference type="Proteomes" id="UP000215914">
    <property type="component" value="Unassembled WGS sequence"/>
</dbReference>
<protein>
    <recommendedName>
        <fullName evidence="1">Retrovirus-related Pol polyprotein from transposon TNT 1-94-like beta-barrel domain-containing protein</fullName>
    </recommendedName>
</protein>
<dbReference type="EMBL" id="MNCJ02000332">
    <property type="protein sequence ID" value="KAF5756330.1"/>
    <property type="molecule type" value="Genomic_DNA"/>
</dbReference>
<reference evidence="2" key="1">
    <citation type="journal article" date="2017" name="Nature">
        <title>The sunflower genome provides insights into oil metabolism, flowering and Asterid evolution.</title>
        <authorList>
            <person name="Badouin H."/>
            <person name="Gouzy J."/>
            <person name="Grassa C.J."/>
            <person name="Murat F."/>
            <person name="Staton S.E."/>
            <person name="Cottret L."/>
            <person name="Lelandais-Briere C."/>
            <person name="Owens G.L."/>
            <person name="Carrere S."/>
            <person name="Mayjonade B."/>
            <person name="Legrand L."/>
            <person name="Gill N."/>
            <person name="Kane N.C."/>
            <person name="Bowers J.E."/>
            <person name="Hubner S."/>
            <person name="Bellec A."/>
            <person name="Berard A."/>
            <person name="Berges H."/>
            <person name="Blanchet N."/>
            <person name="Boniface M.C."/>
            <person name="Brunel D."/>
            <person name="Catrice O."/>
            <person name="Chaidir N."/>
            <person name="Claudel C."/>
            <person name="Donnadieu C."/>
            <person name="Faraut T."/>
            <person name="Fievet G."/>
            <person name="Helmstetter N."/>
            <person name="King M."/>
            <person name="Knapp S.J."/>
            <person name="Lai Z."/>
            <person name="Le Paslier M.C."/>
            <person name="Lippi Y."/>
            <person name="Lorenzon L."/>
            <person name="Mandel J.R."/>
            <person name="Marage G."/>
            <person name="Marchand G."/>
            <person name="Marquand E."/>
            <person name="Bret-Mestries E."/>
            <person name="Morien E."/>
            <person name="Nambeesan S."/>
            <person name="Nguyen T."/>
            <person name="Pegot-Espagnet P."/>
            <person name="Pouilly N."/>
            <person name="Raftis F."/>
            <person name="Sallet E."/>
            <person name="Schiex T."/>
            <person name="Thomas J."/>
            <person name="Vandecasteele C."/>
            <person name="Vares D."/>
            <person name="Vear F."/>
            <person name="Vautrin S."/>
            <person name="Crespi M."/>
            <person name="Mangin B."/>
            <person name="Burke J.M."/>
            <person name="Salse J."/>
            <person name="Munos S."/>
            <person name="Vincourt P."/>
            <person name="Rieseberg L.H."/>
            <person name="Langlade N.B."/>
        </authorList>
    </citation>
    <scope>NUCLEOTIDE SEQUENCE</scope>
    <source>
        <tissue evidence="2">Leaves</tissue>
    </source>
</reference>
<reference evidence="2" key="2">
    <citation type="submission" date="2020-06" db="EMBL/GenBank/DDBJ databases">
        <title>Helianthus annuus Genome sequencing and assembly Release 2.</title>
        <authorList>
            <person name="Gouzy J."/>
            <person name="Langlade N."/>
            <person name="Munos S."/>
        </authorList>
    </citation>
    <scope>NUCLEOTIDE SEQUENCE</scope>
    <source>
        <tissue evidence="2">Leaves</tissue>
    </source>
</reference>
<proteinExistence type="predicted"/>
<gene>
    <name evidence="2" type="ORF">HanXRQr2_Chr17g0813381</name>
</gene>
<dbReference type="InterPro" id="IPR054722">
    <property type="entry name" value="PolX-like_BBD"/>
</dbReference>
<organism evidence="2 3">
    <name type="scientific">Helianthus annuus</name>
    <name type="common">Common sunflower</name>
    <dbReference type="NCBI Taxonomy" id="4232"/>
    <lineage>
        <taxon>Eukaryota</taxon>
        <taxon>Viridiplantae</taxon>
        <taxon>Streptophyta</taxon>
        <taxon>Embryophyta</taxon>
        <taxon>Tracheophyta</taxon>
        <taxon>Spermatophyta</taxon>
        <taxon>Magnoliopsida</taxon>
        <taxon>eudicotyledons</taxon>
        <taxon>Gunneridae</taxon>
        <taxon>Pentapetalae</taxon>
        <taxon>asterids</taxon>
        <taxon>campanulids</taxon>
        <taxon>Asterales</taxon>
        <taxon>Asteraceae</taxon>
        <taxon>Asteroideae</taxon>
        <taxon>Heliantheae alliance</taxon>
        <taxon>Heliantheae</taxon>
        <taxon>Helianthus</taxon>
    </lineage>
</organism>
<feature type="domain" description="Retrovirus-related Pol polyprotein from transposon TNT 1-94-like beta-barrel" evidence="1">
    <location>
        <begin position="15"/>
        <end position="93"/>
    </location>
</feature>
<evidence type="ECO:0000313" key="2">
    <source>
        <dbReference type="EMBL" id="KAF5756330.1"/>
    </source>
</evidence>
<keyword evidence="3" id="KW-1185">Reference proteome</keyword>
<dbReference type="AlphaFoldDB" id="A0A9K3DJ41"/>
<accession>A0A9K3DJ41</accession>
<dbReference type="Pfam" id="PF22936">
    <property type="entry name" value="Pol_BBD"/>
    <property type="match status" value="1"/>
</dbReference>
<evidence type="ECO:0000259" key="1">
    <source>
        <dbReference type="Pfam" id="PF22936"/>
    </source>
</evidence>